<evidence type="ECO:0000259" key="2">
    <source>
        <dbReference type="Pfam" id="PF01337"/>
    </source>
</evidence>
<dbReference type="InterPro" id="IPR000468">
    <property type="entry name" value="Barstar"/>
</dbReference>
<evidence type="ECO:0000313" key="4">
    <source>
        <dbReference type="Proteomes" id="UP000294155"/>
    </source>
</evidence>
<dbReference type="InterPro" id="IPR035905">
    <property type="entry name" value="Barstar-like_sf"/>
</dbReference>
<proteinExistence type="inferred from homology"/>
<dbReference type="EMBL" id="SEWE01000060">
    <property type="protein sequence ID" value="RYU76092.1"/>
    <property type="molecule type" value="Genomic_DNA"/>
</dbReference>
<dbReference type="OrthoDB" id="7575400at2"/>
<sequence>MRLYGVRIACCPLFTPPLPMTLDLTGIQTKAALHQLFKEKLGFEDWYGPSWDAFWDSIVAIVEMPQELVLTNWEEFARCCPRDMAILRQVIEDYEQEMRPKRIVLG</sequence>
<evidence type="ECO:0000256" key="1">
    <source>
        <dbReference type="ARBA" id="ARBA00006845"/>
    </source>
</evidence>
<accession>A0A4Q5LB50</accession>
<comment type="caution">
    <text evidence="3">The sequence shown here is derived from an EMBL/GenBank/DDBJ whole genome shotgun (WGS) entry which is preliminary data.</text>
</comment>
<evidence type="ECO:0000313" key="3">
    <source>
        <dbReference type="EMBL" id="RYU76092.1"/>
    </source>
</evidence>
<reference evidence="3 4" key="1">
    <citation type="submission" date="2019-02" db="EMBL/GenBank/DDBJ databases">
        <title>Bacterial novel species isolated from soil.</title>
        <authorList>
            <person name="Jung H.-Y."/>
        </authorList>
    </citation>
    <scope>NUCLEOTIDE SEQUENCE [LARGE SCALE GENOMIC DNA]</scope>
    <source>
        <strain evidence="3 4">1-3-3-3</strain>
    </source>
</reference>
<keyword evidence="4" id="KW-1185">Reference proteome</keyword>
<dbReference type="Pfam" id="PF01337">
    <property type="entry name" value="Barstar"/>
    <property type="match status" value="1"/>
</dbReference>
<gene>
    <name evidence="3" type="ORF">EWM57_19055</name>
</gene>
<name>A0A4Q5LB50_9BACT</name>
<feature type="domain" description="Barstar (barnase inhibitor)" evidence="2">
    <location>
        <begin position="20"/>
        <end position="102"/>
    </location>
</feature>
<dbReference type="AlphaFoldDB" id="A0A4Q5LB50"/>
<organism evidence="3 4">
    <name type="scientific">Hymenobacter persicinus</name>
    <dbReference type="NCBI Taxonomy" id="2025506"/>
    <lineage>
        <taxon>Bacteria</taxon>
        <taxon>Pseudomonadati</taxon>
        <taxon>Bacteroidota</taxon>
        <taxon>Cytophagia</taxon>
        <taxon>Cytophagales</taxon>
        <taxon>Hymenobacteraceae</taxon>
        <taxon>Hymenobacter</taxon>
    </lineage>
</organism>
<protein>
    <submittedName>
        <fullName evidence="3">Barnase inhibitor</fullName>
    </submittedName>
</protein>
<dbReference type="Proteomes" id="UP000294155">
    <property type="component" value="Unassembled WGS sequence"/>
</dbReference>
<comment type="similarity">
    <text evidence="1">Belongs to the barstar family.</text>
</comment>
<dbReference type="Gene3D" id="3.30.370.10">
    <property type="entry name" value="Barstar-like"/>
    <property type="match status" value="1"/>
</dbReference>
<dbReference type="SUPFAM" id="SSF52038">
    <property type="entry name" value="Barstar-related"/>
    <property type="match status" value="1"/>
</dbReference>